<name>A0A833RPS1_9HYME</name>
<dbReference type="EMBL" id="WNWW01000250">
    <property type="protein sequence ID" value="KAF3427599.1"/>
    <property type="molecule type" value="Genomic_DNA"/>
</dbReference>
<protein>
    <submittedName>
        <fullName evidence="1">Uncharacterized protein</fullName>
    </submittedName>
</protein>
<evidence type="ECO:0000313" key="2">
    <source>
        <dbReference type="Proteomes" id="UP000655588"/>
    </source>
</evidence>
<reference evidence="1" key="1">
    <citation type="submission" date="2019-11" db="EMBL/GenBank/DDBJ databases">
        <title>The nuclear and mitochondrial genomes of Frieseomelitta varia - a highly eusocial stingless bee (Meliponini) with a permanently sterile worker caste.</title>
        <authorList>
            <person name="Freitas F.C.P."/>
            <person name="Lourenco A.P."/>
            <person name="Nunes F.M.F."/>
            <person name="Paschoal A.R."/>
            <person name="Abreu F.C.P."/>
            <person name="Barbin F.O."/>
            <person name="Bataglia L."/>
            <person name="Cardoso-Junior C.A.M."/>
            <person name="Cervoni M.S."/>
            <person name="Silva S.R."/>
            <person name="Dalarmi F."/>
            <person name="Del Lama M.A."/>
            <person name="Depintor T.S."/>
            <person name="Ferreira K.M."/>
            <person name="Goria P.S."/>
            <person name="Jaskot M.C."/>
            <person name="Lago D.C."/>
            <person name="Luna-Lucena D."/>
            <person name="Moda L.M."/>
            <person name="Nascimento L."/>
            <person name="Pedrino M."/>
            <person name="Rabico F.O."/>
            <person name="Sanches F.C."/>
            <person name="Santos D.E."/>
            <person name="Santos C.G."/>
            <person name="Vieira J."/>
            <person name="Lopes T.F."/>
            <person name="Barchuk A.R."/>
            <person name="Hartfelder K."/>
            <person name="Simoes Z.L.P."/>
            <person name="Bitondi M.M.G."/>
            <person name="Pinheiro D.G."/>
        </authorList>
    </citation>
    <scope>NUCLEOTIDE SEQUENCE</scope>
    <source>
        <strain evidence="1">USP_RPSP 00005682</strain>
        <tissue evidence="1">Whole individual</tissue>
    </source>
</reference>
<sequence length="60" mass="7464">MKKYEYNMLHMREELLEEYLPSQYMCRKFTSNYKITIGADFAIKTFDWDPLTKINLQLWY</sequence>
<evidence type="ECO:0000313" key="1">
    <source>
        <dbReference type="EMBL" id="KAF3427599.1"/>
    </source>
</evidence>
<comment type="caution">
    <text evidence="1">The sequence shown here is derived from an EMBL/GenBank/DDBJ whole genome shotgun (WGS) entry which is preliminary data.</text>
</comment>
<keyword evidence="2" id="KW-1185">Reference proteome</keyword>
<gene>
    <name evidence="1" type="ORF">E2986_13419</name>
</gene>
<dbReference type="Proteomes" id="UP000655588">
    <property type="component" value="Unassembled WGS sequence"/>
</dbReference>
<accession>A0A833RPS1</accession>
<proteinExistence type="predicted"/>
<dbReference type="AlphaFoldDB" id="A0A833RPS1"/>
<organism evidence="1 2">
    <name type="scientific">Frieseomelitta varia</name>
    <dbReference type="NCBI Taxonomy" id="561572"/>
    <lineage>
        <taxon>Eukaryota</taxon>
        <taxon>Metazoa</taxon>
        <taxon>Ecdysozoa</taxon>
        <taxon>Arthropoda</taxon>
        <taxon>Hexapoda</taxon>
        <taxon>Insecta</taxon>
        <taxon>Pterygota</taxon>
        <taxon>Neoptera</taxon>
        <taxon>Endopterygota</taxon>
        <taxon>Hymenoptera</taxon>
        <taxon>Apocrita</taxon>
        <taxon>Aculeata</taxon>
        <taxon>Apoidea</taxon>
        <taxon>Anthophila</taxon>
        <taxon>Apidae</taxon>
        <taxon>Frieseomelitta</taxon>
    </lineage>
</organism>